<evidence type="ECO:0000313" key="3">
    <source>
        <dbReference type="Proteomes" id="UP000706172"/>
    </source>
</evidence>
<protein>
    <submittedName>
        <fullName evidence="2">4-deoxy-4-formamido-L-arabinose-phosphoundecaprenol deformylase</fullName>
        <ecNumber evidence="2">3.5.1.n3</ecNumber>
    </submittedName>
</protein>
<dbReference type="SUPFAM" id="SSF88713">
    <property type="entry name" value="Glycoside hydrolase/deacetylase"/>
    <property type="match status" value="1"/>
</dbReference>
<organism evidence="2 3">
    <name type="scientific">Desulfotignum balticum</name>
    <dbReference type="NCBI Taxonomy" id="115781"/>
    <lineage>
        <taxon>Bacteria</taxon>
        <taxon>Pseudomonadati</taxon>
        <taxon>Thermodesulfobacteriota</taxon>
        <taxon>Desulfobacteria</taxon>
        <taxon>Desulfobacterales</taxon>
        <taxon>Desulfobacteraceae</taxon>
        <taxon>Desulfotignum</taxon>
    </lineage>
</organism>
<dbReference type="Gene3D" id="3.20.20.370">
    <property type="entry name" value="Glycoside hydrolase/deacetylase"/>
    <property type="match status" value="1"/>
</dbReference>
<accession>A0A931G7Y3</accession>
<comment type="caution">
    <text evidence="2">The sequence shown here is derived from an EMBL/GenBank/DDBJ whole genome shotgun (WGS) entry which is preliminary data.</text>
</comment>
<dbReference type="PANTHER" id="PTHR10587:SF137">
    <property type="entry name" value="4-DEOXY-4-FORMAMIDO-L-ARABINOSE-PHOSPHOUNDECAPRENOL DEFORMYLASE ARND-RELATED"/>
    <property type="match status" value="1"/>
</dbReference>
<dbReference type="InterPro" id="IPR002509">
    <property type="entry name" value="NODB_dom"/>
</dbReference>
<dbReference type="InterPro" id="IPR050248">
    <property type="entry name" value="Polysacc_deacetylase_ArnD"/>
</dbReference>
<dbReference type="Proteomes" id="UP000706172">
    <property type="component" value="Unassembled WGS sequence"/>
</dbReference>
<sequence length="301" mass="33891">MPEAYLGLRIDVDTYRGTKIGVPNLQQVLAAHRIPASFFFCVGPDNMGRHLFKLLRPGFVKKMIRSHAPSLYGWDILFRGTLFPGPVIGRKCPEVIRSIALDGHEIGLHAWDHHQWQTHILEMNPKKIYDSMRKGWQLLEAIIGRPPSCSAAPGWICSDDVLETKELFPVIYNSDTRGAHIFFPIVNNAVLTRPQIPVTLPTYDEMIGLAGVTRDNYNDHLFSLIKPCQLNVLTIHAEVEGIHCLALFKQFVEQAMDRGITILPLGELLDKFSSSDISRIIQKEITGRHGKVAVQAVEIQE</sequence>
<dbReference type="PANTHER" id="PTHR10587">
    <property type="entry name" value="GLYCOSYL TRANSFERASE-RELATED"/>
    <property type="match status" value="1"/>
</dbReference>
<gene>
    <name evidence="2" type="ORF">H0S81_04100</name>
</gene>
<dbReference type="InterPro" id="IPR011330">
    <property type="entry name" value="Glyco_hydro/deAcase_b/a-brl"/>
</dbReference>
<name>A0A931G7Y3_9BACT</name>
<dbReference type="GO" id="GO:0005975">
    <property type="term" value="P:carbohydrate metabolic process"/>
    <property type="evidence" value="ECO:0007669"/>
    <property type="project" value="InterPro"/>
</dbReference>
<evidence type="ECO:0000259" key="1">
    <source>
        <dbReference type="PROSITE" id="PS51677"/>
    </source>
</evidence>
<feature type="domain" description="NodB homology" evidence="1">
    <location>
        <begin position="4"/>
        <end position="263"/>
    </location>
</feature>
<evidence type="ECO:0000313" key="2">
    <source>
        <dbReference type="EMBL" id="MBG0779088.1"/>
    </source>
</evidence>
<dbReference type="EC" id="3.5.1.n3" evidence="2"/>
<dbReference type="EMBL" id="JACCQK010000200">
    <property type="protein sequence ID" value="MBG0779088.1"/>
    <property type="molecule type" value="Genomic_DNA"/>
</dbReference>
<dbReference type="AlphaFoldDB" id="A0A931G7Y3"/>
<dbReference type="PROSITE" id="PS51677">
    <property type="entry name" value="NODB"/>
    <property type="match status" value="1"/>
</dbReference>
<proteinExistence type="predicted"/>
<keyword evidence="2" id="KW-0378">Hydrolase</keyword>
<dbReference type="GO" id="GO:0016810">
    <property type="term" value="F:hydrolase activity, acting on carbon-nitrogen (but not peptide) bonds"/>
    <property type="evidence" value="ECO:0007669"/>
    <property type="project" value="InterPro"/>
</dbReference>
<reference evidence="2" key="1">
    <citation type="submission" date="2020-07" db="EMBL/GenBank/DDBJ databases">
        <title>Severe corrosion of carbon steel in oil field produced water can be linked to methanogenic archaea containing a special type of NiFe hydrogenase.</title>
        <authorList>
            <person name="Lahme S."/>
            <person name="Mand J."/>
            <person name="Longwell J."/>
            <person name="Smith R."/>
            <person name="Enning D."/>
        </authorList>
    </citation>
    <scope>NUCLEOTIDE SEQUENCE</scope>
    <source>
        <strain evidence="2">MIC098Bin6</strain>
    </source>
</reference>
<dbReference type="Pfam" id="PF01522">
    <property type="entry name" value="Polysacc_deac_1"/>
    <property type="match status" value="1"/>
</dbReference>